<dbReference type="FunFam" id="2.120.10.30:FF:000027">
    <property type="entry name" value="Regucalcin homologue"/>
    <property type="match status" value="1"/>
</dbReference>
<keyword evidence="15" id="KW-0862">Zinc</keyword>
<evidence type="ECO:0000256" key="6">
    <source>
        <dbReference type="ARBA" id="ARBA00008853"/>
    </source>
</evidence>
<evidence type="ECO:0000313" key="18">
    <source>
        <dbReference type="Proteomes" id="UP000507470"/>
    </source>
</evidence>
<evidence type="ECO:0000256" key="2">
    <source>
        <dbReference type="ARBA" id="ARBA00001913"/>
    </source>
</evidence>
<feature type="binding site" evidence="15">
    <location>
        <position position="113"/>
    </location>
    <ligand>
        <name>a divalent metal cation</name>
        <dbReference type="ChEBI" id="CHEBI:60240"/>
    </ligand>
</feature>
<dbReference type="EMBL" id="CACVKT020002232">
    <property type="protein sequence ID" value="CAC5376884.1"/>
    <property type="molecule type" value="Genomic_DNA"/>
</dbReference>
<dbReference type="GO" id="GO:0005509">
    <property type="term" value="F:calcium ion binding"/>
    <property type="evidence" value="ECO:0007669"/>
    <property type="project" value="InterPro"/>
</dbReference>
<dbReference type="EC" id="3.1.1.17" evidence="7"/>
<dbReference type="InterPro" id="IPR013658">
    <property type="entry name" value="SGL"/>
</dbReference>
<feature type="binding site" evidence="15">
    <location>
        <position position="300"/>
    </location>
    <ligand>
        <name>a divalent metal cation</name>
        <dbReference type="ChEBI" id="CHEBI:60240"/>
    </ligand>
</feature>
<evidence type="ECO:0000256" key="5">
    <source>
        <dbReference type="ARBA" id="ARBA00004496"/>
    </source>
</evidence>
<evidence type="ECO:0000256" key="7">
    <source>
        <dbReference type="ARBA" id="ARBA00013227"/>
    </source>
</evidence>
<proteinExistence type="inferred from homology"/>
<gene>
    <name evidence="17" type="ORF">MCOR_13373</name>
</gene>
<evidence type="ECO:0000313" key="17">
    <source>
        <dbReference type="EMBL" id="CAC5376884.1"/>
    </source>
</evidence>
<feature type="active site" description="Proton donor/acceptor" evidence="14">
    <location>
        <position position="300"/>
    </location>
</feature>
<keyword evidence="10 15" id="KW-0479">Metal-binding</keyword>
<evidence type="ECO:0000256" key="11">
    <source>
        <dbReference type="ARBA" id="ARBA00022801"/>
    </source>
</evidence>
<feature type="binding site" evidence="15">
    <location>
        <position position="248"/>
    </location>
    <ligand>
        <name>a divalent metal cation</name>
        <dbReference type="ChEBI" id="CHEBI:60240"/>
    </ligand>
</feature>
<dbReference type="Pfam" id="PF08450">
    <property type="entry name" value="SGL"/>
    <property type="match status" value="1"/>
</dbReference>
<sequence>MRPTSVNVQIRDMSPPRELLNFDKMAETKTAVPTGTPNTIELSMNSDNLVSESKPIEKEQMRVEPINRPKRTTREPAYLKDFNIVTGDKTRFNIIPKMSVEVLLKNVFTGTGEGPHWDEATQTLFFIDNLGKKVVSWNYRTKEVQMIQLEKVLGFIIPRAKGGHVIGYGKTISVIDWNSKNVSVITEVDKTVDTRMNDGKCDARGRLWFGTMGADRLPEMPEKEQGSLYCLYTDGTVKKHMEKVTISNGLAWSSDNKRMYYIDSIPGKVYGMDYDVETGTFTNQKVIVDFKALGTLGLPDGMTIDTEDKIWVACYDGAKVVRFDPDTGKQLKCIDFPAKRITSCCFGGPNYDELFVTCGRSGATEQELKDLPLSGSLFRVTGLGLKGSKPNIFEG</sequence>
<keyword evidence="12" id="KW-0106">Calcium</keyword>
<keyword evidence="11 17" id="KW-0378">Hydrolase</keyword>
<evidence type="ECO:0000256" key="15">
    <source>
        <dbReference type="PIRSR" id="PIRSR605511-2"/>
    </source>
</evidence>
<evidence type="ECO:0000256" key="12">
    <source>
        <dbReference type="ARBA" id="ARBA00022837"/>
    </source>
</evidence>
<evidence type="ECO:0000256" key="13">
    <source>
        <dbReference type="ARBA" id="ARBA00032464"/>
    </source>
</evidence>
<comment type="subcellular location">
    <subcellularLocation>
        <location evidence="5">Cytoplasm</location>
    </subcellularLocation>
</comment>
<dbReference type="InterPro" id="IPR008367">
    <property type="entry name" value="Regucalcin"/>
</dbReference>
<dbReference type="Proteomes" id="UP000507470">
    <property type="component" value="Unassembled WGS sequence"/>
</dbReference>
<evidence type="ECO:0000256" key="4">
    <source>
        <dbReference type="ARBA" id="ARBA00001946"/>
    </source>
</evidence>
<dbReference type="PANTHER" id="PTHR10907">
    <property type="entry name" value="REGUCALCIN"/>
    <property type="match status" value="1"/>
</dbReference>
<comment type="similarity">
    <text evidence="6">Belongs to the SMP-30/CGR1 family.</text>
</comment>
<comment type="cofactor">
    <cofactor evidence="15">
        <name>Zn(2+)</name>
        <dbReference type="ChEBI" id="CHEBI:29105"/>
    </cofactor>
    <text evidence="15">Binds 1 divalent metal cation per subunit.</text>
</comment>
<comment type="cofactor">
    <cofactor evidence="4">
        <name>Mg(2+)</name>
        <dbReference type="ChEBI" id="CHEBI:18420"/>
    </cofactor>
</comment>
<dbReference type="SUPFAM" id="SSF63829">
    <property type="entry name" value="Calcium-dependent phosphotriesterase"/>
    <property type="match status" value="1"/>
</dbReference>
<evidence type="ECO:0000256" key="14">
    <source>
        <dbReference type="PIRSR" id="PIRSR605511-1"/>
    </source>
</evidence>
<feature type="binding site" evidence="15">
    <location>
        <position position="215"/>
    </location>
    <ligand>
        <name>substrate</name>
    </ligand>
</feature>
<dbReference type="PRINTS" id="PR01791">
    <property type="entry name" value="REGUCALCIN"/>
</dbReference>
<evidence type="ECO:0000256" key="1">
    <source>
        <dbReference type="ARBA" id="ARBA00001589"/>
    </source>
</evidence>
<feature type="binding site" evidence="15">
    <location>
        <position position="195"/>
    </location>
    <ligand>
        <name>substrate</name>
    </ligand>
</feature>
<comment type="catalytic activity">
    <reaction evidence="1">
        <text>D-glucono-1,5-lactone + H2O = D-gluconate + H(+)</text>
        <dbReference type="Rhea" id="RHEA:10440"/>
        <dbReference type="ChEBI" id="CHEBI:15377"/>
        <dbReference type="ChEBI" id="CHEBI:15378"/>
        <dbReference type="ChEBI" id="CHEBI:16217"/>
        <dbReference type="ChEBI" id="CHEBI:18391"/>
        <dbReference type="EC" id="3.1.1.17"/>
    </reaction>
</comment>
<dbReference type="InterPro" id="IPR005511">
    <property type="entry name" value="SMP-30"/>
</dbReference>
<accession>A0A6J8B0T8</accession>
<evidence type="ECO:0000256" key="9">
    <source>
        <dbReference type="ARBA" id="ARBA00022490"/>
    </source>
</evidence>
<dbReference type="Gene3D" id="2.120.10.30">
    <property type="entry name" value="TolB, C-terminal domain"/>
    <property type="match status" value="1"/>
</dbReference>
<comment type="cofactor">
    <cofactor evidence="2">
        <name>Ca(2+)</name>
        <dbReference type="ChEBI" id="CHEBI:29108"/>
    </cofactor>
</comment>
<dbReference type="GO" id="GO:0004341">
    <property type="term" value="F:gluconolactonase activity"/>
    <property type="evidence" value="ECO:0007669"/>
    <property type="project" value="UniProtKB-EC"/>
</dbReference>
<dbReference type="OrthoDB" id="423498at2759"/>
<keyword evidence="9" id="KW-0963">Cytoplasm</keyword>
<feature type="domain" description="SMP-30/Gluconolactonase/LRE-like region" evidence="16">
    <location>
        <begin position="112"/>
        <end position="358"/>
    </location>
</feature>
<comment type="cofactor">
    <cofactor evidence="3">
        <name>Mn(2+)</name>
        <dbReference type="ChEBI" id="CHEBI:29035"/>
    </cofactor>
</comment>
<evidence type="ECO:0000256" key="8">
    <source>
        <dbReference type="ARBA" id="ARBA00016808"/>
    </source>
</evidence>
<dbReference type="PRINTS" id="PR01790">
    <property type="entry name" value="SMP30FAMILY"/>
</dbReference>
<dbReference type="PANTHER" id="PTHR10907:SF47">
    <property type="entry name" value="REGUCALCIN"/>
    <property type="match status" value="1"/>
</dbReference>
<dbReference type="GO" id="GO:0005737">
    <property type="term" value="C:cytoplasm"/>
    <property type="evidence" value="ECO:0007669"/>
    <property type="project" value="UniProtKB-SubCell"/>
</dbReference>
<dbReference type="GO" id="GO:0030234">
    <property type="term" value="F:enzyme regulator activity"/>
    <property type="evidence" value="ECO:0007669"/>
    <property type="project" value="InterPro"/>
</dbReference>
<name>A0A6J8B0T8_MYTCO</name>
<organism evidence="17 18">
    <name type="scientific">Mytilus coruscus</name>
    <name type="common">Sea mussel</name>
    <dbReference type="NCBI Taxonomy" id="42192"/>
    <lineage>
        <taxon>Eukaryota</taxon>
        <taxon>Metazoa</taxon>
        <taxon>Spiralia</taxon>
        <taxon>Lophotrochozoa</taxon>
        <taxon>Mollusca</taxon>
        <taxon>Bivalvia</taxon>
        <taxon>Autobranchia</taxon>
        <taxon>Pteriomorphia</taxon>
        <taxon>Mytilida</taxon>
        <taxon>Mytiloidea</taxon>
        <taxon>Mytilidae</taxon>
        <taxon>Mytilinae</taxon>
        <taxon>Mytilus</taxon>
    </lineage>
</organism>
<feature type="binding site" evidence="15">
    <location>
        <position position="197"/>
    </location>
    <ligand>
        <name>substrate</name>
    </ligand>
</feature>
<reference evidence="17 18" key="1">
    <citation type="submission" date="2020-06" db="EMBL/GenBank/DDBJ databases">
        <authorList>
            <person name="Li R."/>
            <person name="Bekaert M."/>
        </authorList>
    </citation>
    <scope>NUCLEOTIDE SEQUENCE [LARGE SCALE GENOMIC DNA]</scope>
    <source>
        <strain evidence="18">wild</strain>
    </source>
</reference>
<dbReference type="GO" id="GO:0019853">
    <property type="term" value="P:L-ascorbic acid biosynthetic process"/>
    <property type="evidence" value="ECO:0007669"/>
    <property type="project" value="TreeGrafter"/>
</dbReference>
<dbReference type="InterPro" id="IPR011042">
    <property type="entry name" value="6-blade_b-propeller_TolB-like"/>
</dbReference>
<protein>
    <recommendedName>
        <fullName evidence="8">Regucalcin</fullName>
        <ecNumber evidence="7">3.1.1.17</ecNumber>
    </recommendedName>
    <alternativeName>
        <fullName evidence="13">Gluconolactonase</fullName>
    </alternativeName>
</protein>
<evidence type="ECO:0000259" key="16">
    <source>
        <dbReference type="Pfam" id="PF08450"/>
    </source>
</evidence>
<keyword evidence="18" id="KW-1185">Reference proteome</keyword>
<evidence type="ECO:0000256" key="3">
    <source>
        <dbReference type="ARBA" id="ARBA00001936"/>
    </source>
</evidence>
<dbReference type="AlphaFoldDB" id="A0A6J8B0T8"/>
<evidence type="ECO:0000256" key="10">
    <source>
        <dbReference type="ARBA" id="ARBA00022723"/>
    </source>
</evidence>